<dbReference type="SUPFAM" id="SSF48256">
    <property type="entry name" value="Citrate synthase"/>
    <property type="match status" value="1"/>
</dbReference>
<dbReference type="GO" id="GO:0005975">
    <property type="term" value="P:carbohydrate metabolic process"/>
    <property type="evidence" value="ECO:0007669"/>
    <property type="project" value="TreeGrafter"/>
</dbReference>
<feature type="region of interest" description="Disordered" evidence="4">
    <location>
        <begin position="46"/>
        <end position="113"/>
    </location>
</feature>
<name>K8F6A9_9CHLO</name>
<dbReference type="GO" id="GO:0006099">
    <property type="term" value="P:tricarboxylic acid cycle"/>
    <property type="evidence" value="ECO:0007669"/>
    <property type="project" value="TreeGrafter"/>
</dbReference>
<dbReference type="NCBIfam" id="NF007128">
    <property type="entry name" value="PRK09569.1"/>
    <property type="match status" value="1"/>
</dbReference>
<dbReference type="InterPro" id="IPR002020">
    <property type="entry name" value="Citrate_synthase"/>
</dbReference>
<dbReference type="GO" id="GO:0046912">
    <property type="term" value="F:acyltransferase activity, acyl groups converted into alkyl on transfer"/>
    <property type="evidence" value="ECO:0007669"/>
    <property type="project" value="InterPro"/>
</dbReference>
<dbReference type="eggNOG" id="KOG2617">
    <property type="taxonomic scope" value="Eukaryota"/>
</dbReference>
<dbReference type="KEGG" id="bpg:Bathy06g01110"/>
<evidence type="ECO:0000313" key="6">
    <source>
        <dbReference type="Proteomes" id="UP000198341"/>
    </source>
</evidence>
<proteinExistence type="inferred from homology"/>
<dbReference type="GO" id="GO:0005759">
    <property type="term" value="C:mitochondrial matrix"/>
    <property type="evidence" value="ECO:0007669"/>
    <property type="project" value="TreeGrafter"/>
</dbReference>
<evidence type="ECO:0000256" key="2">
    <source>
        <dbReference type="ARBA" id="ARBA00022679"/>
    </source>
</evidence>
<dbReference type="InterPro" id="IPR016143">
    <property type="entry name" value="Citrate_synth-like_sm_a-sub"/>
</dbReference>
<dbReference type="Gene3D" id="1.10.580.10">
    <property type="entry name" value="Citrate Synthase, domain 1"/>
    <property type="match status" value="1"/>
</dbReference>
<dbReference type="InterPro" id="IPR036969">
    <property type="entry name" value="Citrate_synthase_sf"/>
</dbReference>
<dbReference type="Pfam" id="PF00285">
    <property type="entry name" value="Citrate_synt"/>
    <property type="match status" value="1"/>
</dbReference>
<dbReference type="EMBL" id="FO082273">
    <property type="protein sequence ID" value="CCO17103.1"/>
    <property type="molecule type" value="Genomic_DNA"/>
</dbReference>
<dbReference type="STRING" id="41875.K8F6A9"/>
<dbReference type="InterPro" id="IPR019810">
    <property type="entry name" value="Citrate_synthase_AS"/>
</dbReference>
<dbReference type="InterPro" id="IPR016142">
    <property type="entry name" value="Citrate_synth-like_lrg_a-sub"/>
</dbReference>
<organism evidence="5 6">
    <name type="scientific">Bathycoccus prasinos</name>
    <dbReference type="NCBI Taxonomy" id="41875"/>
    <lineage>
        <taxon>Eukaryota</taxon>
        <taxon>Viridiplantae</taxon>
        <taxon>Chlorophyta</taxon>
        <taxon>Mamiellophyceae</taxon>
        <taxon>Mamiellales</taxon>
        <taxon>Bathycoccaceae</taxon>
        <taxon>Bathycoccus</taxon>
    </lineage>
</organism>
<dbReference type="PANTHER" id="PTHR11739">
    <property type="entry name" value="CITRATE SYNTHASE"/>
    <property type="match status" value="1"/>
</dbReference>
<dbReference type="GeneID" id="19015091"/>
<dbReference type="Proteomes" id="UP000198341">
    <property type="component" value="Chromosome 6"/>
</dbReference>
<sequence length="576" mass="64031">MLSATVARRNLVARRRIQGEITFSAIRTTVLSSSFSSFLEIVDNNNNVESSSSGSRRSKKSSWRSTFGNNESSTSSSSSSSSGVGRPGAGGRYDHHQYHRHHRSHFFSTTSTTAKEDLEEKKAAFDGLKAQIESQIPSEIARLKALKTKYGQEKVGEVTVNMLMGGMRGIVGMLYETSLLDANDGIRFRGLTIPELQEKLPGKRDREPIPEALLFLLLTNKVPTEKEVEALRADLMERAEKFAKECAMNDAGNKSKKNVFDALRALPEETHPMTQLSAACLAMQNDSKFLKMYASGTMKKTEYWKYIYEDALDLIAKLPVVAAYIYKRSCVKEAARKSSEVPTVDASLDLAANFSQMMGFSSNECKELMRLYLTIHADHEGGNVSAHATHLVGSALSDPYLSFSAGLNGLAGPLHGLANQEVLKWLKEAQVALKGDYSAETVKTFVENTLKSGRVVPGYGHAVLRRTDPRYECQREFALKHMPDDEMFQLVSRLYEIVPDVLKATGKVQNPWPNVDAHSGVLLQHFGIKEENFYTVMFGVSRSIGCLSQLILSRAHGYAIERPKSVTSKWLEEKFQ</sequence>
<keyword evidence="6" id="KW-1185">Reference proteome</keyword>
<dbReference type="PRINTS" id="PR00143">
    <property type="entry name" value="CITRTSNTHASE"/>
</dbReference>
<evidence type="ECO:0000313" key="5">
    <source>
        <dbReference type="EMBL" id="CCO17103.1"/>
    </source>
</evidence>
<dbReference type="RefSeq" id="XP_007512503.1">
    <property type="nucleotide sequence ID" value="XM_007512441.1"/>
</dbReference>
<dbReference type="PROSITE" id="PS00480">
    <property type="entry name" value="CITRATE_SYNTHASE"/>
    <property type="match status" value="1"/>
</dbReference>
<gene>
    <name evidence="5" type="ORF">Bathy06g01110</name>
</gene>
<comment type="similarity">
    <text evidence="1 3">Belongs to the citrate synthase family.</text>
</comment>
<dbReference type="AlphaFoldDB" id="K8F6A9"/>
<dbReference type="OrthoDB" id="8017587at2759"/>
<dbReference type="PANTHER" id="PTHR11739:SF8">
    <property type="entry name" value="CITRATE SYNTHASE, MITOCHONDRIAL"/>
    <property type="match status" value="1"/>
</dbReference>
<reference evidence="5 6" key="1">
    <citation type="submission" date="2011-10" db="EMBL/GenBank/DDBJ databases">
        <authorList>
            <person name="Genoscope - CEA"/>
        </authorList>
    </citation>
    <scope>NUCLEOTIDE SEQUENCE [LARGE SCALE GENOMIC DNA]</scope>
    <source>
        <strain evidence="5 6">RCC 1105</strain>
    </source>
</reference>
<evidence type="ECO:0000256" key="4">
    <source>
        <dbReference type="SAM" id="MobiDB-lite"/>
    </source>
</evidence>
<feature type="compositionally biased region" description="Low complexity" evidence="4">
    <location>
        <begin position="72"/>
        <end position="82"/>
    </location>
</feature>
<dbReference type="FunFam" id="1.10.230.10:FF:000001">
    <property type="entry name" value="Citrate synthase"/>
    <property type="match status" value="1"/>
</dbReference>
<dbReference type="Gene3D" id="1.10.230.10">
    <property type="entry name" value="Cytochrome P450-Terp, domain 2"/>
    <property type="match status" value="1"/>
</dbReference>
<evidence type="ECO:0000256" key="1">
    <source>
        <dbReference type="ARBA" id="ARBA00010566"/>
    </source>
</evidence>
<evidence type="ECO:0000256" key="3">
    <source>
        <dbReference type="RuleBase" id="RU000441"/>
    </source>
</evidence>
<protein>
    <recommendedName>
        <fullName evidence="3">Citrate synthase</fullName>
    </recommendedName>
</protein>
<keyword evidence="2 3" id="KW-0808">Transferase</keyword>
<accession>K8F6A9</accession>